<feature type="transmembrane region" description="Helical" evidence="4">
    <location>
        <begin position="169"/>
        <end position="189"/>
    </location>
</feature>
<feature type="transmembrane region" description="Helical" evidence="4">
    <location>
        <begin position="348"/>
        <end position="366"/>
    </location>
</feature>
<feature type="transmembrane region" description="Helical" evidence="4">
    <location>
        <begin position="138"/>
        <end position="157"/>
    </location>
</feature>
<feature type="transmembrane region" description="Helical" evidence="4">
    <location>
        <begin position="308"/>
        <end position="328"/>
    </location>
</feature>
<dbReference type="PANTHER" id="PTHR42910:SF1">
    <property type="entry name" value="MAJOR FACILITATOR SUPERFAMILY (MFS) PROFILE DOMAIN-CONTAINING PROTEIN"/>
    <property type="match status" value="1"/>
</dbReference>
<dbReference type="SUPFAM" id="SSF103473">
    <property type="entry name" value="MFS general substrate transporter"/>
    <property type="match status" value="1"/>
</dbReference>
<reference evidence="6" key="1">
    <citation type="journal article" date="2018" name="Int. J. Syst. Evol. Microbiol.">
        <title>Neptunicella marina gen. nov., sp. nov., isolated from surface seawater.</title>
        <authorList>
            <person name="Liu X."/>
            <person name="Lai Q."/>
            <person name="Du Y."/>
            <person name="Zhang X."/>
            <person name="Liu Z."/>
            <person name="Sun F."/>
            <person name="Shao Z."/>
        </authorList>
    </citation>
    <scope>NUCLEOTIDE SEQUENCE</scope>
    <source>
        <strain evidence="6">S27-2</strain>
    </source>
</reference>
<evidence type="ECO:0000256" key="2">
    <source>
        <dbReference type="ARBA" id="ARBA00022989"/>
    </source>
</evidence>
<dbReference type="Proteomes" id="UP000601768">
    <property type="component" value="Unassembled WGS sequence"/>
</dbReference>
<keyword evidence="1 4" id="KW-0812">Transmembrane</keyword>
<evidence type="ECO:0000259" key="5">
    <source>
        <dbReference type="PROSITE" id="PS50850"/>
    </source>
</evidence>
<feature type="transmembrane region" description="Helical" evidence="4">
    <location>
        <begin position="12"/>
        <end position="33"/>
    </location>
</feature>
<gene>
    <name evidence="6" type="ORF">H8B19_08020</name>
</gene>
<reference evidence="6" key="2">
    <citation type="submission" date="2020-08" db="EMBL/GenBank/DDBJ databases">
        <authorList>
            <person name="Lai Q."/>
        </authorList>
    </citation>
    <scope>NUCLEOTIDE SEQUENCE</scope>
    <source>
        <strain evidence="6">S27-2</strain>
    </source>
</reference>
<feature type="domain" description="Major facilitator superfamily (MFS) profile" evidence="5">
    <location>
        <begin position="13"/>
        <end position="399"/>
    </location>
</feature>
<keyword evidence="7" id="KW-1185">Reference proteome</keyword>
<feature type="transmembrane region" description="Helical" evidence="4">
    <location>
        <begin position="248"/>
        <end position="270"/>
    </location>
</feature>
<dbReference type="GO" id="GO:0022857">
    <property type="term" value="F:transmembrane transporter activity"/>
    <property type="evidence" value="ECO:0007669"/>
    <property type="project" value="InterPro"/>
</dbReference>
<protein>
    <submittedName>
        <fullName evidence="6">MFS transporter</fullName>
    </submittedName>
</protein>
<feature type="transmembrane region" description="Helical" evidence="4">
    <location>
        <begin position="372"/>
        <end position="391"/>
    </location>
</feature>
<proteinExistence type="predicted"/>
<dbReference type="PROSITE" id="PS51257">
    <property type="entry name" value="PROKAR_LIPOPROTEIN"/>
    <property type="match status" value="1"/>
</dbReference>
<evidence type="ECO:0000256" key="4">
    <source>
        <dbReference type="SAM" id="Phobius"/>
    </source>
</evidence>
<accession>A0A8J6IQJ3</accession>
<organism evidence="6 7">
    <name type="scientific">Neptunicella marina</name>
    <dbReference type="NCBI Taxonomy" id="2125989"/>
    <lineage>
        <taxon>Bacteria</taxon>
        <taxon>Pseudomonadati</taxon>
        <taxon>Pseudomonadota</taxon>
        <taxon>Gammaproteobacteria</taxon>
        <taxon>Alteromonadales</taxon>
        <taxon>Alteromonadaceae</taxon>
        <taxon>Neptunicella</taxon>
    </lineage>
</organism>
<keyword evidence="2 4" id="KW-1133">Transmembrane helix</keyword>
<dbReference type="PROSITE" id="PS50850">
    <property type="entry name" value="MFS"/>
    <property type="match status" value="1"/>
</dbReference>
<evidence type="ECO:0000256" key="3">
    <source>
        <dbReference type="ARBA" id="ARBA00023136"/>
    </source>
</evidence>
<dbReference type="EMBL" id="JACNEP010000005">
    <property type="protein sequence ID" value="MBC3765820.1"/>
    <property type="molecule type" value="Genomic_DNA"/>
</dbReference>
<dbReference type="InterPro" id="IPR036259">
    <property type="entry name" value="MFS_trans_sf"/>
</dbReference>
<dbReference type="InterPro" id="IPR020846">
    <property type="entry name" value="MFS_dom"/>
</dbReference>
<dbReference type="PANTHER" id="PTHR42910">
    <property type="entry name" value="TRANSPORTER SCO4007-RELATED"/>
    <property type="match status" value="1"/>
</dbReference>
<evidence type="ECO:0000313" key="6">
    <source>
        <dbReference type="EMBL" id="MBC3765820.1"/>
    </source>
</evidence>
<feature type="transmembrane region" description="Helical" evidence="4">
    <location>
        <begin position="282"/>
        <end position="302"/>
    </location>
</feature>
<dbReference type="CDD" id="cd17324">
    <property type="entry name" value="MFS_NepI_like"/>
    <property type="match status" value="1"/>
</dbReference>
<comment type="caution">
    <text evidence="6">The sequence shown here is derived from an EMBL/GenBank/DDBJ whole genome shotgun (WGS) entry which is preliminary data.</text>
</comment>
<dbReference type="Pfam" id="PF07690">
    <property type="entry name" value="MFS_1"/>
    <property type="match status" value="1"/>
</dbReference>
<keyword evidence="3 4" id="KW-0472">Membrane</keyword>
<dbReference type="Gene3D" id="1.20.1250.20">
    <property type="entry name" value="MFS general substrate transporter like domains"/>
    <property type="match status" value="1"/>
</dbReference>
<dbReference type="AlphaFoldDB" id="A0A8J6IQJ3"/>
<feature type="transmembrane region" description="Helical" evidence="4">
    <location>
        <begin position="83"/>
        <end position="103"/>
    </location>
</feature>
<name>A0A8J6IQJ3_9ALTE</name>
<evidence type="ECO:0000313" key="7">
    <source>
        <dbReference type="Proteomes" id="UP000601768"/>
    </source>
</evidence>
<sequence length="407" mass="42879">MQSSYSKQGIQLTTSLIVMLSIACGIAVASLYYSHPLLPLFADSFAVNSNQIGALPTLTQAGYALGLLLLVPLGDKFDRRNLIVVKGMALSAALVLTACSGGLTPLLIASLVVGITASMAQDIIPTAAYLADPKQRGHTVGLVMTGLLSGILLSRVISGLLGEWIGWRGVYWVAAVAIFIASVLIWRLLPSIKPQSRLSAMQIYRSMWQLFKTQPAIQKAAVAQGLLNAGFSAFWTTMALMLSQQFDFGSSIAGLFGLAGAAGAIAAPSIGKMADKLGAKKLVWAGALLATLSFGLMLVPASSMSAPLYLTLLVVLTILFDLGVQLALVSHQTIIYNTVPDAMARGNALLLVGLFIGMTLGSSIASQLFASFGWQGVVSFALLVSFAALLIRMLPDKLTSTELQRDV</sequence>
<evidence type="ECO:0000256" key="1">
    <source>
        <dbReference type="ARBA" id="ARBA00022692"/>
    </source>
</evidence>
<feature type="transmembrane region" description="Helical" evidence="4">
    <location>
        <begin position="53"/>
        <end position="71"/>
    </location>
</feature>
<dbReference type="InterPro" id="IPR011701">
    <property type="entry name" value="MFS"/>
</dbReference>
<dbReference type="RefSeq" id="WP_186506287.1">
    <property type="nucleotide sequence ID" value="NZ_JACNEP010000005.1"/>
</dbReference>